<reference evidence="13 14" key="1">
    <citation type="submission" date="2019-03" db="EMBL/GenBank/DDBJ databases">
        <title>Genomic Encyclopedia of Type Strains, Phase IV (KMG-IV): sequencing the most valuable type-strain genomes for metagenomic binning, comparative biology and taxonomic classification.</title>
        <authorList>
            <person name="Goeker M."/>
        </authorList>
    </citation>
    <scope>NUCLEOTIDE SEQUENCE [LARGE SCALE GENOMIC DNA]</scope>
    <source>
        <strain evidence="13 14">DSM 19610</strain>
    </source>
</reference>
<evidence type="ECO:0000256" key="6">
    <source>
        <dbReference type="ARBA" id="ARBA00023002"/>
    </source>
</evidence>
<dbReference type="GO" id="GO:0046872">
    <property type="term" value="F:metal ion binding"/>
    <property type="evidence" value="ECO:0007669"/>
    <property type="project" value="UniProtKB-KW"/>
</dbReference>
<evidence type="ECO:0000256" key="3">
    <source>
        <dbReference type="ARBA" id="ARBA00022692"/>
    </source>
</evidence>
<feature type="transmembrane region" description="Helical" evidence="12">
    <location>
        <begin position="285"/>
        <end position="305"/>
    </location>
</feature>
<evidence type="ECO:0000256" key="1">
    <source>
        <dbReference type="ARBA" id="ARBA00001970"/>
    </source>
</evidence>
<keyword evidence="8" id="KW-0350">Heme biosynthesis</keyword>
<feature type="transmembrane region" description="Helical" evidence="12">
    <location>
        <begin position="7"/>
        <end position="26"/>
    </location>
</feature>
<dbReference type="InterPro" id="IPR003780">
    <property type="entry name" value="COX15/CtaA_fam"/>
</dbReference>
<organism evidence="13 14">
    <name type="scientific">Thiogranum longum</name>
    <dbReference type="NCBI Taxonomy" id="1537524"/>
    <lineage>
        <taxon>Bacteria</taxon>
        <taxon>Pseudomonadati</taxon>
        <taxon>Pseudomonadota</taxon>
        <taxon>Gammaproteobacteria</taxon>
        <taxon>Chromatiales</taxon>
        <taxon>Ectothiorhodospiraceae</taxon>
        <taxon>Thiogranum</taxon>
    </lineage>
</organism>
<keyword evidence="5 12" id="KW-1133">Transmembrane helix</keyword>
<dbReference type="AlphaFoldDB" id="A0A4R1HGU4"/>
<evidence type="ECO:0000256" key="10">
    <source>
        <dbReference type="ARBA" id="ARBA00044501"/>
    </source>
</evidence>
<keyword evidence="14" id="KW-1185">Reference proteome</keyword>
<evidence type="ECO:0000256" key="2">
    <source>
        <dbReference type="ARBA" id="ARBA00004141"/>
    </source>
</evidence>
<dbReference type="GO" id="GO:0006784">
    <property type="term" value="P:heme A biosynthetic process"/>
    <property type="evidence" value="ECO:0007669"/>
    <property type="project" value="InterPro"/>
</dbReference>
<evidence type="ECO:0000256" key="5">
    <source>
        <dbReference type="ARBA" id="ARBA00022989"/>
    </source>
</evidence>
<comment type="cofactor">
    <cofactor evidence="1">
        <name>heme b</name>
        <dbReference type="ChEBI" id="CHEBI:60344"/>
    </cofactor>
</comment>
<proteinExistence type="inferred from homology"/>
<comment type="subcellular location">
    <subcellularLocation>
        <location evidence="2">Membrane</location>
        <topology evidence="2">Multi-pass membrane protein</topology>
    </subcellularLocation>
</comment>
<dbReference type="GO" id="GO:0016020">
    <property type="term" value="C:membrane"/>
    <property type="evidence" value="ECO:0007669"/>
    <property type="project" value="UniProtKB-SubCell"/>
</dbReference>
<dbReference type="GO" id="GO:0016653">
    <property type="term" value="F:oxidoreductase activity, acting on NAD(P)H, heme protein as acceptor"/>
    <property type="evidence" value="ECO:0007669"/>
    <property type="project" value="TreeGrafter"/>
</dbReference>
<evidence type="ECO:0000256" key="12">
    <source>
        <dbReference type="SAM" id="Phobius"/>
    </source>
</evidence>
<feature type="transmembrane region" description="Helical" evidence="12">
    <location>
        <begin position="255"/>
        <end position="273"/>
    </location>
</feature>
<dbReference type="PANTHER" id="PTHR23289:SF2">
    <property type="entry name" value="CYTOCHROME C OXIDASE ASSEMBLY PROTEIN COX15 HOMOLOG"/>
    <property type="match status" value="1"/>
</dbReference>
<name>A0A4R1HGU4_9GAMM</name>
<keyword evidence="3 12" id="KW-0812">Transmembrane</keyword>
<dbReference type="HAMAP" id="MF_01665">
    <property type="entry name" value="HemeA_synth_type2"/>
    <property type="match status" value="1"/>
</dbReference>
<dbReference type="Proteomes" id="UP000295707">
    <property type="component" value="Unassembled WGS sequence"/>
</dbReference>
<comment type="pathway">
    <text evidence="10">Porphyrin-containing compound metabolism; heme A biosynthesis; heme A from heme O: step 1/1.</text>
</comment>
<keyword evidence="9 12" id="KW-0472">Membrane</keyword>
<evidence type="ECO:0000256" key="11">
    <source>
        <dbReference type="ARBA" id="ARBA00048044"/>
    </source>
</evidence>
<dbReference type="Pfam" id="PF02628">
    <property type="entry name" value="COX15-CtaA"/>
    <property type="match status" value="1"/>
</dbReference>
<dbReference type="PANTHER" id="PTHR23289">
    <property type="entry name" value="CYTOCHROME C OXIDASE ASSEMBLY PROTEIN COX15"/>
    <property type="match status" value="1"/>
</dbReference>
<comment type="catalytic activity">
    <reaction evidence="11">
        <text>Fe(II)-heme o + 2 A + H2O = Fe(II)-heme a + 2 AH2</text>
        <dbReference type="Rhea" id="RHEA:63388"/>
        <dbReference type="ChEBI" id="CHEBI:13193"/>
        <dbReference type="ChEBI" id="CHEBI:15377"/>
        <dbReference type="ChEBI" id="CHEBI:17499"/>
        <dbReference type="ChEBI" id="CHEBI:60530"/>
        <dbReference type="ChEBI" id="CHEBI:61715"/>
        <dbReference type="EC" id="1.17.99.9"/>
    </reaction>
    <physiologicalReaction direction="left-to-right" evidence="11">
        <dbReference type="Rhea" id="RHEA:63389"/>
    </physiologicalReaction>
</comment>
<feature type="transmembrane region" description="Helical" evidence="12">
    <location>
        <begin position="194"/>
        <end position="213"/>
    </location>
</feature>
<sequence length="341" mass="38646">MARKQVAGWLLLCSIMIFAMVILGGVTRLTGSGLSMVEWDPIFGFVPPLDQQQWEEAFTQYRESPEYLKINTNMDLHGFKSIYWFEFSHRVLGRSIGTVFLIPFLYFLWRGMLPRKWIPRLLFAFVLGGLQGLLGWYMVKSGLVDRPHVSQYRLTAHLGLALVIYCYLLWLMFDLLFPEREPGNSHQRSGKAAKWLLALAGTTVLSGGFVAGLKAGHAYNTFPKMGDQWLPPAGWTLQPGWRNLFENIATVQFDHRVLATLTFVTVILFWFRTRHRVTTRATRTGLNLLALVVVGQVSLGISTLLLHVPVALASLHQAGALTLLTVLLFVNHRLHKPARLF</sequence>
<evidence type="ECO:0000256" key="4">
    <source>
        <dbReference type="ARBA" id="ARBA00022723"/>
    </source>
</evidence>
<dbReference type="InterPro" id="IPR023754">
    <property type="entry name" value="HemeA_Synthase_type2"/>
</dbReference>
<keyword evidence="4" id="KW-0479">Metal-binding</keyword>
<evidence type="ECO:0000256" key="7">
    <source>
        <dbReference type="ARBA" id="ARBA00023004"/>
    </source>
</evidence>
<accession>A0A4R1HGU4</accession>
<protein>
    <submittedName>
        <fullName evidence="13">Cytochrome c oxidase assembly protein subunit 15</fullName>
    </submittedName>
</protein>
<evidence type="ECO:0000313" key="13">
    <source>
        <dbReference type="EMBL" id="TCK19510.1"/>
    </source>
</evidence>
<feature type="transmembrane region" description="Helical" evidence="12">
    <location>
        <begin position="121"/>
        <end position="139"/>
    </location>
</feature>
<evidence type="ECO:0000256" key="8">
    <source>
        <dbReference type="ARBA" id="ARBA00023133"/>
    </source>
</evidence>
<dbReference type="EMBL" id="SMFX01000001">
    <property type="protein sequence ID" value="TCK19510.1"/>
    <property type="molecule type" value="Genomic_DNA"/>
</dbReference>
<feature type="transmembrane region" description="Helical" evidence="12">
    <location>
        <begin position="91"/>
        <end position="109"/>
    </location>
</feature>
<keyword evidence="6" id="KW-0560">Oxidoreductase</keyword>
<feature type="transmembrane region" description="Helical" evidence="12">
    <location>
        <begin position="154"/>
        <end position="173"/>
    </location>
</feature>
<dbReference type="RefSeq" id="WP_207891912.1">
    <property type="nucleotide sequence ID" value="NZ_SMFX01000001.1"/>
</dbReference>
<gene>
    <name evidence="13" type="ORF">DFR30_2823</name>
</gene>
<dbReference type="GO" id="GO:0120547">
    <property type="term" value="F:heme A synthase activity"/>
    <property type="evidence" value="ECO:0007669"/>
    <property type="project" value="UniProtKB-EC"/>
</dbReference>
<evidence type="ECO:0000313" key="14">
    <source>
        <dbReference type="Proteomes" id="UP000295707"/>
    </source>
</evidence>
<feature type="transmembrane region" description="Helical" evidence="12">
    <location>
        <begin position="311"/>
        <end position="330"/>
    </location>
</feature>
<evidence type="ECO:0000256" key="9">
    <source>
        <dbReference type="ARBA" id="ARBA00023136"/>
    </source>
</evidence>
<keyword evidence="7" id="KW-0408">Iron</keyword>
<comment type="caution">
    <text evidence="13">The sequence shown here is derived from an EMBL/GenBank/DDBJ whole genome shotgun (WGS) entry which is preliminary data.</text>
</comment>